<gene>
    <name evidence="3" type="ORF">O3M35_000377</name>
</gene>
<sequence>MALEVQCSDGFINEKTRLACKKNIVDPDDYEKFQSTTGSKCNCEKSKVKTTTKIEDEKENYYILEVLVEKIELIPEPVEEDDDDIFDENKEKREKEEEKKRQIKANLLTRIKIFDFPTMEIEQEEYKEPVVIKKKKVYKEWSRDEEEDEDEDKNWMRELKEKMKQIEKEDKEKLEAANKKPSEEEEEKELIRLRMEEQKVIGKSCFFSMVPLILVNTIKKRKMDISIYQIGDTKTKTKAKFIGELSVPISPIFISAVKRASSPMIRTPVIASVKDDYQVYSNRENRFTATISVFVRIVCMGYTAYPERKNIPMPAPKKVSEIESLVTNLKALDKDELNRTCPMLRELRQPRE</sequence>
<evidence type="ECO:0000313" key="4">
    <source>
        <dbReference type="Proteomes" id="UP001461498"/>
    </source>
</evidence>
<comment type="caution">
    <text evidence="3">The sequence shown here is derived from an EMBL/GenBank/DDBJ whole genome shotgun (WGS) entry which is preliminary data.</text>
</comment>
<accession>A0AAW1DM85</accession>
<organism evidence="3 4">
    <name type="scientific">Rhynocoris fuscipes</name>
    <dbReference type="NCBI Taxonomy" id="488301"/>
    <lineage>
        <taxon>Eukaryota</taxon>
        <taxon>Metazoa</taxon>
        <taxon>Ecdysozoa</taxon>
        <taxon>Arthropoda</taxon>
        <taxon>Hexapoda</taxon>
        <taxon>Insecta</taxon>
        <taxon>Pterygota</taxon>
        <taxon>Neoptera</taxon>
        <taxon>Paraneoptera</taxon>
        <taxon>Hemiptera</taxon>
        <taxon>Heteroptera</taxon>
        <taxon>Panheteroptera</taxon>
        <taxon>Cimicomorpha</taxon>
        <taxon>Reduviidae</taxon>
        <taxon>Harpactorinae</taxon>
        <taxon>Harpactorini</taxon>
        <taxon>Rhynocoris</taxon>
    </lineage>
</organism>
<evidence type="ECO:0000313" key="3">
    <source>
        <dbReference type="EMBL" id="KAK9511781.1"/>
    </source>
</evidence>
<proteinExistence type="predicted"/>
<dbReference type="Pfam" id="PF14924">
    <property type="entry name" value="MAP10_N"/>
    <property type="match status" value="1"/>
</dbReference>
<protein>
    <submittedName>
        <fullName evidence="3">Uncharacterized protein</fullName>
    </submittedName>
</protein>
<name>A0AAW1DM85_9HEMI</name>
<keyword evidence="1" id="KW-0175">Coiled coil</keyword>
<reference evidence="3 4" key="1">
    <citation type="submission" date="2022-12" db="EMBL/GenBank/DDBJ databases">
        <title>Chromosome-level genome assembly of true bugs.</title>
        <authorList>
            <person name="Ma L."/>
            <person name="Li H."/>
        </authorList>
    </citation>
    <scope>NUCLEOTIDE SEQUENCE [LARGE SCALE GENOMIC DNA]</scope>
    <source>
        <strain evidence="3">Lab_2022b</strain>
    </source>
</reference>
<keyword evidence="4" id="KW-1185">Reference proteome</keyword>
<dbReference type="AlphaFoldDB" id="A0AAW1DM85"/>
<feature type="coiled-coil region" evidence="1">
    <location>
        <begin position="149"/>
        <end position="180"/>
    </location>
</feature>
<evidence type="ECO:0000256" key="2">
    <source>
        <dbReference type="SAM" id="MobiDB-lite"/>
    </source>
</evidence>
<dbReference type="Proteomes" id="UP001461498">
    <property type="component" value="Unassembled WGS sequence"/>
</dbReference>
<feature type="compositionally biased region" description="Basic and acidic residues" evidence="2">
    <location>
        <begin position="87"/>
        <end position="99"/>
    </location>
</feature>
<dbReference type="EMBL" id="JAPXFL010000001">
    <property type="protein sequence ID" value="KAK9511781.1"/>
    <property type="molecule type" value="Genomic_DNA"/>
</dbReference>
<evidence type="ECO:0000256" key="1">
    <source>
        <dbReference type="SAM" id="Coils"/>
    </source>
</evidence>
<feature type="region of interest" description="Disordered" evidence="2">
    <location>
        <begin position="79"/>
        <end position="99"/>
    </location>
</feature>